<evidence type="ECO:0000313" key="2">
    <source>
        <dbReference type="Proteomes" id="UP001198612"/>
    </source>
</evidence>
<gene>
    <name evidence="1" type="ORF">LKD40_11680</name>
</gene>
<reference evidence="1 2" key="1">
    <citation type="submission" date="2021-10" db="EMBL/GenBank/DDBJ databases">
        <title>Anaerobic single-cell dispensing facilitates the cultivation of human gut bacteria.</title>
        <authorList>
            <person name="Afrizal A."/>
        </authorList>
    </citation>
    <scope>NUCLEOTIDE SEQUENCE [LARGE SCALE GENOMIC DNA]</scope>
    <source>
        <strain evidence="1 2">CLA-AA-H217</strain>
    </source>
</reference>
<dbReference type="Proteomes" id="UP001198612">
    <property type="component" value="Unassembled WGS sequence"/>
</dbReference>
<name>A0AAW4WAL1_9FIRM</name>
<evidence type="ECO:0000313" key="1">
    <source>
        <dbReference type="EMBL" id="MCC2228457.1"/>
    </source>
</evidence>
<proteinExistence type="predicted"/>
<sequence>MLEKLIIDNKENFKCYYIFAICMWKNKLCLVPCDDAMSGYYPVYDKAVNISDMPIVNFPNKINGQNIDAIILKLYKGSIEFDFAEYTWDGFQPLGDL</sequence>
<accession>A0AAW4WAL1</accession>
<organism evidence="1 2">
    <name type="scientific">Blautia fusiformis</name>
    <dbReference type="NCBI Taxonomy" id="2881264"/>
    <lineage>
        <taxon>Bacteria</taxon>
        <taxon>Bacillati</taxon>
        <taxon>Bacillota</taxon>
        <taxon>Clostridia</taxon>
        <taxon>Lachnospirales</taxon>
        <taxon>Lachnospiraceae</taxon>
        <taxon>Blautia</taxon>
    </lineage>
</organism>
<protein>
    <submittedName>
        <fullName evidence="1">Uncharacterized protein</fullName>
    </submittedName>
</protein>
<dbReference type="RefSeq" id="WP_227588883.1">
    <property type="nucleotide sequence ID" value="NZ_JAJEQQ010000018.1"/>
</dbReference>
<dbReference type="AlphaFoldDB" id="A0AAW4WAL1"/>
<keyword evidence="2" id="KW-1185">Reference proteome</keyword>
<dbReference type="EMBL" id="JAJEQQ010000018">
    <property type="protein sequence ID" value="MCC2228457.1"/>
    <property type="molecule type" value="Genomic_DNA"/>
</dbReference>
<comment type="caution">
    <text evidence="1">The sequence shown here is derived from an EMBL/GenBank/DDBJ whole genome shotgun (WGS) entry which is preliminary data.</text>
</comment>